<evidence type="ECO:0000313" key="1">
    <source>
        <dbReference type="EMBL" id="GGI95149.1"/>
    </source>
</evidence>
<dbReference type="EMBL" id="BMOY01000001">
    <property type="protein sequence ID" value="GGI95149.1"/>
    <property type="molecule type" value="Genomic_DNA"/>
</dbReference>
<protein>
    <recommendedName>
        <fullName evidence="3">MazG-like nucleotide pyrophosphohydrolase family protein</fullName>
    </recommendedName>
</protein>
<name>A0A917K045_9BACL</name>
<keyword evidence="2" id="KW-1185">Reference proteome</keyword>
<reference evidence="1" key="2">
    <citation type="submission" date="2020-09" db="EMBL/GenBank/DDBJ databases">
        <authorList>
            <person name="Sun Q."/>
            <person name="Ohkuma M."/>
        </authorList>
    </citation>
    <scope>NUCLEOTIDE SEQUENCE</scope>
    <source>
        <strain evidence="1">JCM 18487</strain>
    </source>
</reference>
<dbReference type="Pfam" id="PF12643">
    <property type="entry name" value="MazG-like"/>
    <property type="match status" value="1"/>
</dbReference>
<evidence type="ECO:0000313" key="2">
    <source>
        <dbReference type="Proteomes" id="UP000637695"/>
    </source>
</evidence>
<dbReference type="InterPro" id="IPR025984">
    <property type="entry name" value="DCTPP"/>
</dbReference>
<proteinExistence type="predicted"/>
<evidence type="ECO:0008006" key="3">
    <source>
        <dbReference type="Google" id="ProtNLM"/>
    </source>
</evidence>
<accession>A0A917K045</accession>
<dbReference type="GO" id="GO:0047429">
    <property type="term" value="F:nucleoside triphosphate diphosphatase activity"/>
    <property type="evidence" value="ECO:0007669"/>
    <property type="project" value="InterPro"/>
</dbReference>
<dbReference type="Proteomes" id="UP000637695">
    <property type="component" value="Unassembled WGS sequence"/>
</dbReference>
<organism evidence="1 2">
    <name type="scientific">Alicyclobacillus cellulosilyticus</name>
    <dbReference type="NCBI Taxonomy" id="1003997"/>
    <lineage>
        <taxon>Bacteria</taxon>
        <taxon>Bacillati</taxon>
        <taxon>Bacillota</taxon>
        <taxon>Bacilli</taxon>
        <taxon>Bacillales</taxon>
        <taxon>Alicyclobacillaceae</taxon>
        <taxon>Alicyclobacillus</taxon>
    </lineage>
</organism>
<comment type="caution">
    <text evidence="1">The sequence shown here is derived from an EMBL/GenBank/DDBJ whole genome shotgun (WGS) entry which is preliminary data.</text>
</comment>
<reference evidence="1" key="1">
    <citation type="journal article" date="2014" name="Int. J. Syst. Evol. Microbiol.">
        <title>Complete genome sequence of Corynebacterium casei LMG S-19264T (=DSM 44701T), isolated from a smear-ripened cheese.</title>
        <authorList>
            <consortium name="US DOE Joint Genome Institute (JGI-PGF)"/>
            <person name="Walter F."/>
            <person name="Albersmeier A."/>
            <person name="Kalinowski J."/>
            <person name="Ruckert C."/>
        </authorList>
    </citation>
    <scope>NUCLEOTIDE SEQUENCE</scope>
    <source>
        <strain evidence="1">JCM 18487</strain>
    </source>
</reference>
<dbReference type="RefSeq" id="WP_188880497.1">
    <property type="nucleotide sequence ID" value="NZ_BMOY01000001.1"/>
</dbReference>
<dbReference type="AlphaFoldDB" id="A0A917K045"/>
<dbReference type="GO" id="GO:0009143">
    <property type="term" value="P:nucleoside triphosphate catabolic process"/>
    <property type="evidence" value="ECO:0007669"/>
    <property type="project" value="InterPro"/>
</dbReference>
<gene>
    <name evidence="1" type="ORF">GCM10010885_00950</name>
</gene>
<sequence length="101" mass="11332">MPGSDPHARIARKLRSIEATKVDLLEHVAAVHRAVQSGSERDIARSLAQVAGTVYLLGAQIGIMPQDIDRMMHEWLARVLPKLELEPDTADFFARYIQSKR</sequence>